<dbReference type="SUPFAM" id="SSF53098">
    <property type="entry name" value="Ribonuclease H-like"/>
    <property type="match status" value="1"/>
</dbReference>
<gene>
    <name evidence="3" type="ORF">R1flu_017645</name>
</gene>
<dbReference type="PANTHER" id="PTHR32166:SF24">
    <property type="entry name" value="F16P17.2 PROTEIN"/>
    <property type="match status" value="1"/>
</dbReference>
<evidence type="ECO:0000259" key="2">
    <source>
        <dbReference type="Pfam" id="PF04937"/>
    </source>
</evidence>
<feature type="compositionally biased region" description="Basic and acidic residues" evidence="1">
    <location>
        <begin position="47"/>
        <end position="56"/>
    </location>
</feature>
<organism evidence="3 4">
    <name type="scientific">Riccia fluitans</name>
    <dbReference type="NCBI Taxonomy" id="41844"/>
    <lineage>
        <taxon>Eukaryota</taxon>
        <taxon>Viridiplantae</taxon>
        <taxon>Streptophyta</taxon>
        <taxon>Embryophyta</taxon>
        <taxon>Marchantiophyta</taxon>
        <taxon>Marchantiopsida</taxon>
        <taxon>Marchantiidae</taxon>
        <taxon>Marchantiales</taxon>
        <taxon>Ricciaceae</taxon>
        <taxon>Riccia</taxon>
    </lineage>
</organism>
<feature type="compositionally biased region" description="Polar residues" evidence="1">
    <location>
        <begin position="60"/>
        <end position="86"/>
    </location>
</feature>
<feature type="domain" description="DUF659" evidence="2">
    <location>
        <begin position="152"/>
        <end position="301"/>
    </location>
</feature>
<dbReference type="InterPro" id="IPR007021">
    <property type="entry name" value="DUF659"/>
</dbReference>
<accession>A0ABD1ZDJ2</accession>
<protein>
    <recommendedName>
        <fullName evidence="2">DUF659 domain-containing protein</fullName>
    </recommendedName>
</protein>
<feature type="region of interest" description="Disordered" evidence="1">
    <location>
        <begin position="47"/>
        <end position="86"/>
    </location>
</feature>
<dbReference type="InterPro" id="IPR012337">
    <property type="entry name" value="RNaseH-like_sf"/>
</dbReference>
<reference evidence="3 4" key="1">
    <citation type="submission" date="2024-09" db="EMBL/GenBank/DDBJ databases">
        <title>Chromosome-scale assembly of Riccia fluitans.</title>
        <authorList>
            <person name="Paukszto L."/>
            <person name="Sawicki J."/>
            <person name="Karawczyk K."/>
            <person name="Piernik-Szablinska J."/>
            <person name="Szczecinska M."/>
            <person name="Mazdziarz M."/>
        </authorList>
    </citation>
    <scope>NUCLEOTIDE SEQUENCE [LARGE SCALE GENOMIC DNA]</scope>
    <source>
        <strain evidence="3">Rf_01</strain>
        <tissue evidence="3">Aerial parts of the thallus</tissue>
    </source>
</reference>
<proteinExistence type="predicted"/>
<dbReference type="Pfam" id="PF04937">
    <property type="entry name" value="DUF659"/>
    <property type="match status" value="1"/>
</dbReference>
<evidence type="ECO:0000313" key="4">
    <source>
        <dbReference type="Proteomes" id="UP001605036"/>
    </source>
</evidence>
<evidence type="ECO:0000313" key="3">
    <source>
        <dbReference type="EMBL" id="KAL2649517.1"/>
    </source>
</evidence>
<dbReference type="AlphaFoldDB" id="A0ABD1ZDJ2"/>
<name>A0ABD1ZDJ2_9MARC</name>
<dbReference type="Proteomes" id="UP001605036">
    <property type="component" value="Unassembled WGS sequence"/>
</dbReference>
<keyword evidence="4" id="KW-1185">Reference proteome</keyword>
<comment type="caution">
    <text evidence="3">The sequence shown here is derived from an EMBL/GenBank/DDBJ whole genome shotgun (WGS) entry which is preliminary data.</text>
</comment>
<dbReference type="PANTHER" id="PTHR32166">
    <property type="entry name" value="OSJNBA0013A04.12 PROTEIN"/>
    <property type="match status" value="1"/>
</dbReference>
<sequence>MIISLHQANLANQREFMQDTERQSANAVSNNEDVFLKREFSRTIHERSLPHARTDGIDPSLSQRSTHTAPSSVANTSPNLSRQASPFSDAASSRWYFQQPLRPMFNAKKCEIVDEKWSMALSVMGLPFKTLAHPSLKEAINFLAKLPGYKLPSTTALRTNLLDKTYAKVKKTAEENIWDHNFCVRAILSCDGWTNRNGRPQMNIMFINRYGEMLHAHADGSNMTKDAKWMSGHILKAIKKVDPKNVLQFTADNASINILAGKFVRAEYPHIVFGGCVAHGIDLLFEDMGKLAWISAIFDKCYDIVSFIKNSHQPHTMLMDFFSDGATLLKPGVTRFATNIIMLDRMYHLQHCLKKMVVSEQWTTWETYPRPILRLR</sequence>
<dbReference type="EMBL" id="JBHFFA010000001">
    <property type="protein sequence ID" value="KAL2649517.1"/>
    <property type="molecule type" value="Genomic_DNA"/>
</dbReference>
<evidence type="ECO:0000256" key="1">
    <source>
        <dbReference type="SAM" id="MobiDB-lite"/>
    </source>
</evidence>